<dbReference type="InterPro" id="IPR013783">
    <property type="entry name" value="Ig-like_fold"/>
</dbReference>
<organism evidence="5 6">
    <name type="scientific">Dimorphilus gyrociliatus</name>
    <dbReference type="NCBI Taxonomy" id="2664684"/>
    <lineage>
        <taxon>Eukaryota</taxon>
        <taxon>Metazoa</taxon>
        <taxon>Spiralia</taxon>
        <taxon>Lophotrochozoa</taxon>
        <taxon>Annelida</taxon>
        <taxon>Polychaeta</taxon>
        <taxon>Polychaeta incertae sedis</taxon>
        <taxon>Dinophilidae</taxon>
        <taxon>Dimorphilus</taxon>
    </lineage>
</organism>
<feature type="repeat" description="Filamin" evidence="3">
    <location>
        <begin position="948"/>
        <end position="1026"/>
    </location>
</feature>
<dbReference type="Proteomes" id="UP000549394">
    <property type="component" value="Unassembled WGS sequence"/>
</dbReference>
<dbReference type="SUPFAM" id="SSF81296">
    <property type="entry name" value="E set domains"/>
    <property type="match status" value="13"/>
</dbReference>
<feature type="compositionally biased region" description="Basic and acidic residues" evidence="4">
    <location>
        <begin position="199"/>
        <end position="210"/>
    </location>
</feature>
<feature type="repeat" description="Filamin" evidence="3">
    <location>
        <begin position="474"/>
        <end position="571"/>
    </location>
</feature>
<feature type="repeat" description="Filamin" evidence="3">
    <location>
        <begin position="1218"/>
        <end position="1314"/>
    </location>
</feature>
<feature type="compositionally biased region" description="Low complexity" evidence="4">
    <location>
        <begin position="219"/>
        <end position="234"/>
    </location>
</feature>
<dbReference type="PANTHER" id="PTHR38537:SF8">
    <property type="entry name" value="FILAMIN-A"/>
    <property type="match status" value="1"/>
</dbReference>
<accession>A0A7I8VRP1</accession>
<feature type="region of interest" description="Disordered" evidence="4">
    <location>
        <begin position="196"/>
        <end position="234"/>
    </location>
</feature>
<dbReference type="GO" id="GO:0030036">
    <property type="term" value="P:actin cytoskeleton organization"/>
    <property type="evidence" value="ECO:0007669"/>
    <property type="project" value="InterPro"/>
</dbReference>
<feature type="repeat" description="Filamin" evidence="3">
    <location>
        <begin position="750"/>
        <end position="842"/>
    </location>
</feature>
<feature type="repeat" description="Filamin" evidence="3">
    <location>
        <begin position="1026"/>
        <end position="1118"/>
    </location>
</feature>
<feature type="region of interest" description="Disordered" evidence="4">
    <location>
        <begin position="29"/>
        <end position="75"/>
    </location>
</feature>
<evidence type="ECO:0000313" key="5">
    <source>
        <dbReference type="EMBL" id="CAD5118169.1"/>
    </source>
</evidence>
<evidence type="ECO:0000256" key="1">
    <source>
        <dbReference type="ARBA" id="ARBA00009238"/>
    </source>
</evidence>
<comment type="caution">
    <text evidence="5">The sequence shown here is derived from an EMBL/GenBank/DDBJ whole genome shotgun (WGS) entry which is preliminary data.</text>
</comment>
<feature type="repeat" description="Filamin" evidence="3">
    <location>
        <begin position="375"/>
        <end position="476"/>
    </location>
</feature>
<feature type="compositionally biased region" description="Basic and acidic residues" evidence="4">
    <location>
        <begin position="48"/>
        <end position="61"/>
    </location>
</feature>
<evidence type="ECO:0000256" key="2">
    <source>
        <dbReference type="ARBA" id="ARBA00022737"/>
    </source>
</evidence>
<dbReference type="Gene3D" id="2.60.40.10">
    <property type="entry name" value="Immunoglobulins"/>
    <property type="match status" value="13"/>
</dbReference>
<reference evidence="5 6" key="1">
    <citation type="submission" date="2020-08" db="EMBL/GenBank/DDBJ databases">
        <authorList>
            <person name="Hejnol A."/>
        </authorList>
    </citation>
    <scope>NUCLEOTIDE SEQUENCE [LARGE SCALE GENOMIC DNA]</scope>
</reference>
<feature type="repeat" description="Filamin" evidence="3">
    <location>
        <begin position="659"/>
        <end position="752"/>
    </location>
</feature>
<comment type="similarity">
    <text evidence="1">Belongs to the filamin family.</text>
</comment>
<dbReference type="InterPro" id="IPR044801">
    <property type="entry name" value="Filamin"/>
</dbReference>
<evidence type="ECO:0000313" key="6">
    <source>
        <dbReference type="Proteomes" id="UP000549394"/>
    </source>
</evidence>
<dbReference type="EMBL" id="CAJFCJ010000008">
    <property type="protein sequence ID" value="CAD5118169.1"/>
    <property type="molecule type" value="Genomic_DNA"/>
</dbReference>
<dbReference type="FunFam" id="2.60.40.10:FF:001145">
    <property type="entry name" value="Jitterbug, isoform I"/>
    <property type="match status" value="1"/>
</dbReference>
<feature type="repeat" description="Filamin" evidence="3">
    <location>
        <begin position="1116"/>
        <end position="1210"/>
    </location>
</feature>
<feature type="repeat" description="Filamin" evidence="3">
    <location>
        <begin position="1315"/>
        <end position="1408"/>
    </location>
</feature>
<dbReference type="PANTHER" id="PTHR38537">
    <property type="entry name" value="JITTERBUG, ISOFORM N"/>
    <property type="match status" value="1"/>
</dbReference>
<feature type="repeat" description="Filamin" evidence="3">
    <location>
        <begin position="272"/>
        <end position="379"/>
    </location>
</feature>
<evidence type="ECO:0000256" key="4">
    <source>
        <dbReference type="SAM" id="MobiDB-lite"/>
    </source>
</evidence>
<feature type="repeat" description="Filamin" evidence="3">
    <location>
        <begin position="1409"/>
        <end position="1505"/>
    </location>
</feature>
<dbReference type="OrthoDB" id="18740at2759"/>
<sequence>MAEVTKKKSSKGRFSKLFAKTDIPLKVSQKSETPAKGKNIMFTSGRKTWKEKEEKAKEKESSTLNFQLPGPGRVKENEFVPEYSQSVDRPYKPVPVPRPTNNNTVEVHNDTEGFNELHVFSSKSAKQDVKDRPTSGIVVNTTVSMEEVLAQKVENPSIPTNSNSPMNFEHKTNKKGAVSLLAIKDEEDIVIQTSPPEIIDTKQTKAKNDRPIVTPSVHAGPSPALPPSSTTSPTYPVAAPRIVTSEKDSATLIQTSSTVEKSETSYSTTTTRTTTDASTVKAESKSNGNISDRVDLAKISYHCNSEIIECNRTASFRIMTPQEVYRNDLKVTILDAENNDVSYYVRSSDQGGYHVEYTPIKPCGHVIRISYKDEEIFGSPFKIKAFNPGAVTISKMEKAFVGESFSFTIKTDGAGSGKLAVKFEIDGKTVPNTMKKSNKEVSSYIATFTPEVARVHDIFVTFNDESIPGSPFTCKVFDKNEFTVEGKTLDYAPINKMATLVLKTPPNFEDPNPKIDFYITSPNGYVIDVNKKKISQNAWEIQYIPIEVGKYVIKCSVSDIEIKSSPFTTEVYDLSQIKVKGIKTGLVGKPVSFEVNAARVGEGTLTVHVETKNHKTVSAKLYDRGNGIFEIVFVPIDETPHNVDIEFNEELVEGSPFVCHIFDNKAVRVNWDSVYPVPINKHVQFDINIGEAKFEDIFTKIFNPLGGEEESELSQSGNSLTVAFIPKMIGNYIVIAQCAGRKVADSPFTCSVYDVSRVKLQAIEVDGRVGDELSFVVDTSEAGDGDLDVEVLCLGQLVKTIRQKLDNTHHKYKYRVERIHNHFINVMFNLRPVPDCPREVTMLDQTNYIYIDQETPNLVPAHKMNWLRLLCPDVPLSVADLTIDIHTPNGDPMPYKFSPEAPGKYLLEYSPVQAGNHVIEVLYGENYVGGEPFQVHVYDPTKVLVEYSKSGTVTKESELKINIAKAGNAELGLTIHSPKSEVVPYSSKEVADGFKISYSLSEAGAYKVYITLGDIHVPGAPFITNAVDREEGAVEVSGDGLIQGYLGRPSEFKVVTNDVVGDLDIIVADNKTILDNTFVKDDNNNILVTFTPKILGEHRITIMVNKKNVPGSPWTPNIIDPNKIEVVGGWESHMDYDQKVNLIFGEKKTIEFLAEAPGTLIGEVRGPTGNLAVENEDIGNGRYTISFTPDVAGEYYITAKWNGIIVAGCPQMGFATSQEEVDSNEVSIRGKGLNEARLNEDAEFIIDGKRLRRTNPEGPQVDIVGVRTALISKVTRLLDGRYKCSYKPKHHGAYLVYIKWGESEVQGSPFKLDVKRDSDASKVVCDYEKLESATLETESVTVIDTKNAGNGELVVKCEGLTREALCQLLNQRDGTFNLLINAQEPGKHMLHITYADVHIPGSPYEMNFVKTSDATKVRVFGQGIENGILPTFVSSFTVETEGAGPGRLSVKVKGPRKAFKVNLRPVDEYSRTILCDYEPTETGLYLVSVMWTKHHVAGSPFKVRIFDTADELNKFLKNNPQERGNANTLLRHF</sequence>
<gene>
    <name evidence="5" type="ORF">DGYR_LOCUS6593</name>
</gene>
<feature type="repeat" description="Filamin" evidence="3">
    <location>
        <begin position="581"/>
        <end position="661"/>
    </location>
</feature>
<protein>
    <submittedName>
        <fullName evidence="5">DgyrCDS6901</fullName>
    </submittedName>
</protein>
<feature type="repeat" description="Filamin" evidence="3">
    <location>
        <begin position="879"/>
        <end position="937"/>
    </location>
</feature>
<dbReference type="PROSITE" id="PS50194">
    <property type="entry name" value="FILAMIN_REPEAT"/>
    <property type="match status" value="13"/>
</dbReference>
<dbReference type="Pfam" id="PF00630">
    <property type="entry name" value="Filamin"/>
    <property type="match status" value="10"/>
</dbReference>
<keyword evidence="2" id="KW-0677">Repeat</keyword>
<name>A0A7I8VRP1_9ANNE</name>
<feature type="region of interest" description="Disordered" evidence="4">
    <location>
        <begin position="249"/>
        <end position="286"/>
    </location>
</feature>
<proteinExistence type="inferred from homology"/>
<feature type="compositionally biased region" description="Low complexity" evidence="4">
    <location>
        <begin position="255"/>
        <end position="279"/>
    </location>
</feature>
<keyword evidence="6" id="KW-1185">Reference proteome</keyword>
<dbReference type="InterPro" id="IPR001298">
    <property type="entry name" value="Filamin/ABP280_rpt"/>
</dbReference>
<dbReference type="GO" id="GO:0051015">
    <property type="term" value="F:actin filament binding"/>
    <property type="evidence" value="ECO:0007669"/>
    <property type="project" value="InterPro"/>
</dbReference>
<dbReference type="InterPro" id="IPR017868">
    <property type="entry name" value="Filamin/ABP280_repeat-like"/>
</dbReference>
<evidence type="ECO:0000256" key="3">
    <source>
        <dbReference type="PROSITE-ProRule" id="PRU00087"/>
    </source>
</evidence>
<dbReference type="InterPro" id="IPR014756">
    <property type="entry name" value="Ig_E-set"/>
</dbReference>
<dbReference type="SMART" id="SM00557">
    <property type="entry name" value="IG_FLMN"/>
    <property type="match status" value="10"/>
</dbReference>